<protein>
    <recommendedName>
        <fullName evidence="2">Protein kinase domain-containing protein</fullName>
    </recommendedName>
</protein>
<dbReference type="Gene3D" id="1.10.510.10">
    <property type="entry name" value="Transferase(Phosphotransferase) domain 1"/>
    <property type="match status" value="1"/>
</dbReference>
<evidence type="ECO:0000256" key="1">
    <source>
        <dbReference type="SAM" id="MobiDB-lite"/>
    </source>
</evidence>
<proteinExistence type="predicted"/>
<reference evidence="3" key="1">
    <citation type="journal article" date="2020" name="Nature">
        <title>Giant virus diversity and host interactions through global metagenomics.</title>
        <authorList>
            <person name="Schulz F."/>
            <person name="Roux S."/>
            <person name="Paez-Espino D."/>
            <person name="Jungbluth S."/>
            <person name="Walsh D.A."/>
            <person name="Denef V.J."/>
            <person name="McMahon K.D."/>
            <person name="Konstantinidis K.T."/>
            <person name="Eloe-Fadrosh E.A."/>
            <person name="Kyrpides N.C."/>
            <person name="Woyke T."/>
        </authorList>
    </citation>
    <scope>NUCLEOTIDE SEQUENCE</scope>
    <source>
        <strain evidence="3">GVMAG-M-3300020187-37</strain>
    </source>
</reference>
<dbReference type="GO" id="GO:0005634">
    <property type="term" value="C:nucleus"/>
    <property type="evidence" value="ECO:0007669"/>
    <property type="project" value="TreeGrafter"/>
</dbReference>
<dbReference type="SUPFAM" id="SSF56112">
    <property type="entry name" value="Protein kinase-like (PK-like)"/>
    <property type="match status" value="1"/>
</dbReference>
<feature type="domain" description="Protein kinase" evidence="2">
    <location>
        <begin position="1"/>
        <end position="401"/>
    </location>
</feature>
<organism evidence="3">
    <name type="scientific">viral metagenome</name>
    <dbReference type="NCBI Taxonomy" id="1070528"/>
    <lineage>
        <taxon>unclassified sequences</taxon>
        <taxon>metagenomes</taxon>
        <taxon>organismal metagenomes</taxon>
    </lineage>
</organism>
<dbReference type="AlphaFoldDB" id="A0A6C0C7G8"/>
<dbReference type="PROSITE" id="PS00108">
    <property type="entry name" value="PROTEIN_KINASE_ST"/>
    <property type="match status" value="1"/>
</dbReference>
<dbReference type="GO" id="GO:0005737">
    <property type="term" value="C:cytoplasm"/>
    <property type="evidence" value="ECO:0007669"/>
    <property type="project" value="TreeGrafter"/>
</dbReference>
<evidence type="ECO:0000313" key="3">
    <source>
        <dbReference type="EMBL" id="QHS99704.1"/>
    </source>
</evidence>
<dbReference type="EMBL" id="MN739346">
    <property type="protein sequence ID" value="QHS99704.1"/>
    <property type="molecule type" value="Genomic_DNA"/>
</dbReference>
<dbReference type="InterPro" id="IPR000719">
    <property type="entry name" value="Prot_kinase_dom"/>
</dbReference>
<dbReference type="SMART" id="SM00220">
    <property type="entry name" value="S_TKc"/>
    <property type="match status" value="1"/>
</dbReference>
<dbReference type="PANTHER" id="PTHR44167:SF24">
    <property type="entry name" value="SERINE_THREONINE-PROTEIN KINASE CHK2"/>
    <property type="match status" value="1"/>
</dbReference>
<dbReference type="GO" id="GO:0004674">
    <property type="term" value="F:protein serine/threonine kinase activity"/>
    <property type="evidence" value="ECO:0007669"/>
    <property type="project" value="TreeGrafter"/>
</dbReference>
<dbReference type="PROSITE" id="PS50011">
    <property type="entry name" value="PROTEIN_KINASE_DOM"/>
    <property type="match status" value="1"/>
</dbReference>
<dbReference type="GO" id="GO:0005524">
    <property type="term" value="F:ATP binding"/>
    <property type="evidence" value="ECO:0007669"/>
    <property type="project" value="InterPro"/>
</dbReference>
<accession>A0A6C0C7G8</accession>
<dbReference type="PANTHER" id="PTHR44167">
    <property type="entry name" value="OVARIAN-SPECIFIC SERINE/THREONINE-PROTEIN KINASE LOK-RELATED"/>
    <property type="match status" value="1"/>
</dbReference>
<dbReference type="InterPro" id="IPR008271">
    <property type="entry name" value="Ser/Thr_kinase_AS"/>
</dbReference>
<sequence length="401" mass="47148">MEGGALIKKYNSSDTLNLNEQNDEMGAKLLASGSSSCIFKPFIPCKNTSDKQTNDKISKIVYGKKSDKYLGQEKTMNNIIRKIKGYKSWCLIYDTFCKAPTYSNIFKNYDKNIIDCLDEIYTEKFNKTNNMLIGDYGGITFEDYFENNILNKKSVKTINKEIYILFKKMAPLFLGLDELYKNKLLHLDIKVNNIVLHNNVFKYIDFGLSCKLSNNKHLKTRSDSEFNGKRYYLWYPIEYIYSNANNSDLDYELSKLNSGKTRKHFEKGLKIHKLLNNDFESNIRNNINDRKMNKNELYSKIDVYSLGLLIPYLFVDYGITKYINKSNFLKELFSFFSEMCNPEYDKRITPIMCLKIYYTLLKKYSDLNNNNSNKKLSKKISIKKSKKKKSKKKKLSKNYRR</sequence>
<dbReference type="GO" id="GO:0044773">
    <property type="term" value="P:mitotic DNA damage checkpoint signaling"/>
    <property type="evidence" value="ECO:0007669"/>
    <property type="project" value="TreeGrafter"/>
</dbReference>
<dbReference type="Pfam" id="PF00069">
    <property type="entry name" value="Pkinase"/>
    <property type="match status" value="1"/>
</dbReference>
<evidence type="ECO:0000259" key="2">
    <source>
        <dbReference type="PROSITE" id="PS50011"/>
    </source>
</evidence>
<name>A0A6C0C7G8_9ZZZZ</name>
<dbReference type="InterPro" id="IPR011009">
    <property type="entry name" value="Kinase-like_dom_sf"/>
</dbReference>
<feature type="region of interest" description="Disordered" evidence="1">
    <location>
        <begin position="376"/>
        <end position="401"/>
    </location>
</feature>